<dbReference type="PANTHER" id="PTHR30576">
    <property type="entry name" value="COLANIC BIOSYNTHESIS UDP-GLUCOSE LIPID CARRIER TRANSFERASE"/>
    <property type="match status" value="1"/>
</dbReference>
<keyword evidence="2" id="KW-0812">Transmembrane</keyword>
<keyword evidence="2" id="KW-1133">Transmembrane helix</keyword>
<dbReference type="PANTHER" id="PTHR30576:SF0">
    <property type="entry name" value="UNDECAPRENYL-PHOSPHATE N-ACETYLGALACTOSAMINYL 1-PHOSPHATE TRANSFERASE-RELATED"/>
    <property type="match status" value="1"/>
</dbReference>
<sequence length="219" mass="25559">MKGIERMERFYRRTRSSKKKNQDKKVYRNFFKYSLDIFFSLIMLIILFIPMLFISFFIKVDSKGPVFFKQIRFGLNSKPFIIYKFRSMVINAPVKANQDFDDIKSHLTKVGFFIRKFSIDEWPQLWNVLKGDMSIIGPRALADTDRIVLNLRKQNGADKVRPGITGLAQIHGRNNITDQKKAFFDAEYAENLSAINDLKIIFKTIVLVLGRKGIFKDGQ</sequence>
<name>A0AAQ2UTW5_OENOE</name>
<dbReference type="EMBL" id="LR031358">
    <property type="protein sequence ID" value="VDB98857.1"/>
    <property type="molecule type" value="Genomic_DNA"/>
</dbReference>
<dbReference type="EC" id="2.-.-.-" evidence="4"/>
<organism evidence="4 5">
    <name type="scientific">Oenococcus oeni</name>
    <name type="common">Leuconostoc oenos</name>
    <dbReference type="NCBI Taxonomy" id="1247"/>
    <lineage>
        <taxon>Bacteria</taxon>
        <taxon>Bacillati</taxon>
        <taxon>Bacillota</taxon>
        <taxon>Bacilli</taxon>
        <taxon>Lactobacillales</taxon>
        <taxon>Lactobacillaceae</taxon>
        <taxon>Oenococcus</taxon>
    </lineage>
</organism>
<comment type="similarity">
    <text evidence="1">Belongs to the bacterial sugar transferase family.</text>
</comment>
<dbReference type="GO" id="GO:0016780">
    <property type="term" value="F:phosphotransferase activity, for other substituted phosphate groups"/>
    <property type="evidence" value="ECO:0007669"/>
    <property type="project" value="TreeGrafter"/>
</dbReference>
<feature type="transmembrane region" description="Helical" evidence="2">
    <location>
        <begin position="37"/>
        <end position="58"/>
    </location>
</feature>
<gene>
    <name evidence="4" type="primary">epsL</name>
    <name evidence="4" type="ORF">OENI_1544</name>
</gene>
<dbReference type="InterPro" id="IPR003362">
    <property type="entry name" value="Bact_transf"/>
</dbReference>
<accession>A0AAQ2UTW5</accession>
<proteinExistence type="inferred from homology"/>
<evidence type="ECO:0000256" key="1">
    <source>
        <dbReference type="ARBA" id="ARBA00006464"/>
    </source>
</evidence>
<dbReference type="Pfam" id="PF02397">
    <property type="entry name" value="Bac_transf"/>
    <property type="match status" value="1"/>
</dbReference>
<protein>
    <submittedName>
        <fullName evidence="4">Uncharacterized sugar transferase EpsL</fullName>
        <ecNumber evidence="4">2.-.-.-</ecNumber>
    </submittedName>
</protein>
<evidence type="ECO:0000259" key="3">
    <source>
        <dbReference type="Pfam" id="PF02397"/>
    </source>
</evidence>
<keyword evidence="4" id="KW-0808">Transferase</keyword>
<dbReference type="Proteomes" id="UP000294726">
    <property type="component" value="Chromosome"/>
</dbReference>
<evidence type="ECO:0000256" key="2">
    <source>
        <dbReference type="SAM" id="Phobius"/>
    </source>
</evidence>
<evidence type="ECO:0000313" key="4">
    <source>
        <dbReference type="EMBL" id="VDB98857.1"/>
    </source>
</evidence>
<keyword evidence="2" id="KW-0472">Membrane</keyword>
<feature type="domain" description="Bacterial sugar transferase" evidence="3">
    <location>
        <begin position="32"/>
        <end position="209"/>
    </location>
</feature>
<dbReference type="RefSeq" id="WP_243114817.1">
    <property type="nucleotide sequence ID" value="NZ_LR031358.1"/>
</dbReference>
<evidence type="ECO:0000313" key="5">
    <source>
        <dbReference type="Proteomes" id="UP000294726"/>
    </source>
</evidence>
<reference evidence="4 5" key="1">
    <citation type="submission" date="2018-08" db="EMBL/GenBank/DDBJ databases">
        <authorList>
            <person name="Lorentzen P. G. S. M."/>
        </authorList>
    </citation>
    <scope>NUCLEOTIDE SEQUENCE [LARGE SCALE GENOMIC DNA]</scope>
    <source>
        <strain evidence="4 5">CRBO_1381</strain>
    </source>
</reference>
<dbReference type="AlphaFoldDB" id="A0AAQ2UTW5"/>